<comment type="caution">
    <text evidence="2">The sequence shown here is derived from an EMBL/GenBank/DDBJ whole genome shotgun (WGS) entry which is preliminary data.</text>
</comment>
<evidence type="ECO:0000256" key="1">
    <source>
        <dbReference type="SAM" id="MobiDB-lite"/>
    </source>
</evidence>
<reference evidence="2 3" key="1">
    <citation type="journal article" date="2018" name="Sci. Rep.">
        <title>Genomic signatures of local adaptation to the degree of environmental predictability in rotifers.</title>
        <authorList>
            <person name="Franch-Gras L."/>
            <person name="Hahn C."/>
            <person name="Garcia-Roger E.M."/>
            <person name="Carmona M.J."/>
            <person name="Serra M."/>
            <person name="Gomez A."/>
        </authorList>
    </citation>
    <scope>NUCLEOTIDE SEQUENCE [LARGE SCALE GENOMIC DNA]</scope>
    <source>
        <strain evidence="2">HYR1</strain>
    </source>
</reference>
<evidence type="ECO:0000313" key="3">
    <source>
        <dbReference type="Proteomes" id="UP000276133"/>
    </source>
</evidence>
<dbReference type="AlphaFoldDB" id="A0A3M7Q0T5"/>
<dbReference type="Proteomes" id="UP000276133">
    <property type="component" value="Unassembled WGS sequence"/>
</dbReference>
<dbReference type="EMBL" id="REGN01007924">
    <property type="protein sequence ID" value="RNA04903.1"/>
    <property type="molecule type" value="Genomic_DNA"/>
</dbReference>
<sequence>MAEAVAGRASSQKTASPFNGQRPKIFFWTVLWPAGLHTVGRYTAFQLAGHHTLGSSVGRPLYGRFLFWPIIGRPPHGFLKFGRPLHGRSVLWPALERSAILKTVHRRSVNSRTV</sequence>
<name>A0A3M7Q0T5_BRAPC</name>
<keyword evidence="3" id="KW-1185">Reference proteome</keyword>
<evidence type="ECO:0000313" key="2">
    <source>
        <dbReference type="EMBL" id="RNA04903.1"/>
    </source>
</evidence>
<feature type="compositionally biased region" description="Polar residues" evidence="1">
    <location>
        <begin position="9"/>
        <end position="19"/>
    </location>
</feature>
<organism evidence="2 3">
    <name type="scientific">Brachionus plicatilis</name>
    <name type="common">Marine rotifer</name>
    <name type="synonym">Brachionus muelleri</name>
    <dbReference type="NCBI Taxonomy" id="10195"/>
    <lineage>
        <taxon>Eukaryota</taxon>
        <taxon>Metazoa</taxon>
        <taxon>Spiralia</taxon>
        <taxon>Gnathifera</taxon>
        <taxon>Rotifera</taxon>
        <taxon>Eurotatoria</taxon>
        <taxon>Monogononta</taxon>
        <taxon>Pseudotrocha</taxon>
        <taxon>Ploima</taxon>
        <taxon>Brachionidae</taxon>
        <taxon>Brachionus</taxon>
    </lineage>
</organism>
<proteinExistence type="predicted"/>
<feature type="region of interest" description="Disordered" evidence="1">
    <location>
        <begin position="1"/>
        <end position="20"/>
    </location>
</feature>
<accession>A0A3M7Q0T5</accession>
<gene>
    <name evidence="2" type="ORF">BpHYR1_022844</name>
</gene>
<protein>
    <submittedName>
        <fullName evidence="2">Uncharacterized protein</fullName>
    </submittedName>
</protein>